<reference evidence="6 7" key="1">
    <citation type="journal article" date="2024" name="Chem. Sci.">
        <title>Discovery of megapolipeptins by genome mining of a Burkholderiales bacteria collection.</title>
        <authorList>
            <person name="Paulo B.S."/>
            <person name="Recchia M.J.J."/>
            <person name="Lee S."/>
            <person name="Fergusson C.H."/>
            <person name="Romanowski S.B."/>
            <person name="Hernandez A."/>
            <person name="Krull N."/>
            <person name="Liu D.Y."/>
            <person name="Cavanagh H."/>
            <person name="Bos A."/>
            <person name="Gray C.A."/>
            <person name="Murphy B.T."/>
            <person name="Linington R.G."/>
            <person name="Eustaquio A.S."/>
        </authorList>
    </citation>
    <scope>NUCLEOTIDE SEQUENCE [LARGE SCALE GENOMIC DNA]</scope>
    <source>
        <strain evidence="6 7">RL21-008-BIB-B</strain>
    </source>
</reference>
<evidence type="ECO:0000259" key="5">
    <source>
        <dbReference type="PROSITE" id="PS50931"/>
    </source>
</evidence>
<dbReference type="Proteomes" id="UP001629214">
    <property type="component" value="Unassembled WGS sequence"/>
</dbReference>
<dbReference type="PANTHER" id="PTHR30537:SF80">
    <property type="entry name" value="TRANSCRIPTIONAL REGULATOR"/>
    <property type="match status" value="1"/>
</dbReference>
<dbReference type="Gene3D" id="1.10.10.10">
    <property type="entry name" value="Winged helix-like DNA-binding domain superfamily/Winged helix DNA-binding domain"/>
    <property type="match status" value="1"/>
</dbReference>
<dbReference type="CDD" id="cd08422">
    <property type="entry name" value="PBP2_CrgA_like"/>
    <property type="match status" value="1"/>
</dbReference>
<dbReference type="InterPro" id="IPR005119">
    <property type="entry name" value="LysR_subst-bd"/>
</dbReference>
<name>A0ABW8ZC95_9BURK</name>
<sequence>MGRLVAMEVFVRVIETGTFSGAARQLRIGQPAVSKIIAQLEERLGVHLLLRSNRGLTPTLAGQNFYERAKRVVEDANEAELVARGTGTALSGRLRVCATVSFARLHIIPHLPAFLAEHPELDIEVVMDDRAVDLVEEGIDIALRMGPLSDSTLTARKIGQCKRLVLGTPAYFSRAGIPLTPADLVTHQAIVLAQPALTSVWNFKQGTTETSVTAQGRVRVTAGEGVRAAVLADIGLSVTSEWLFATELKEGIVVPVLQDWELAPLDLWSIFPTGRRATAKARVFAAFVDELVSNGKIITTQSAR</sequence>
<proteinExistence type="inferred from homology"/>
<evidence type="ECO:0000256" key="2">
    <source>
        <dbReference type="ARBA" id="ARBA00023015"/>
    </source>
</evidence>
<dbReference type="InterPro" id="IPR000847">
    <property type="entry name" value="LysR_HTH_N"/>
</dbReference>
<accession>A0ABW8ZC95</accession>
<evidence type="ECO:0000256" key="1">
    <source>
        <dbReference type="ARBA" id="ARBA00009437"/>
    </source>
</evidence>
<evidence type="ECO:0000313" key="6">
    <source>
        <dbReference type="EMBL" id="MFL9880779.1"/>
    </source>
</evidence>
<dbReference type="InterPro" id="IPR036390">
    <property type="entry name" value="WH_DNA-bd_sf"/>
</dbReference>
<dbReference type="InterPro" id="IPR058163">
    <property type="entry name" value="LysR-type_TF_proteobact-type"/>
</dbReference>
<evidence type="ECO:0000313" key="7">
    <source>
        <dbReference type="Proteomes" id="UP001629214"/>
    </source>
</evidence>
<organism evidence="6 7">
    <name type="scientific">Herbaspirillum rhizosphaerae</name>
    <dbReference type="NCBI Taxonomy" id="346179"/>
    <lineage>
        <taxon>Bacteria</taxon>
        <taxon>Pseudomonadati</taxon>
        <taxon>Pseudomonadota</taxon>
        <taxon>Betaproteobacteria</taxon>
        <taxon>Burkholderiales</taxon>
        <taxon>Oxalobacteraceae</taxon>
        <taxon>Herbaspirillum</taxon>
    </lineage>
</organism>
<keyword evidence="7" id="KW-1185">Reference proteome</keyword>
<protein>
    <submittedName>
        <fullName evidence="6">LysR family transcriptional regulator</fullName>
    </submittedName>
</protein>
<keyword evidence="3" id="KW-0238">DNA-binding</keyword>
<dbReference type="RefSeq" id="WP_408169787.1">
    <property type="nucleotide sequence ID" value="NZ_JAQQFR010000015.1"/>
</dbReference>
<dbReference type="Pfam" id="PF00126">
    <property type="entry name" value="HTH_1"/>
    <property type="match status" value="1"/>
</dbReference>
<keyword evidence="4" id="KW-0804">Transcription</keyword>
<evidence type="ECO:0000256" key="4">
    <source>
        <dbReference type="ARBA" id="ARBA00023163"/>
    </source>
</evidence>
<feature type="domain" description="HTH lysR-type" evidence="5">
    <location>
        <begin position="1"/>
        <end position="59"/>
    </location>
</feature>
<dbReference type="SUPFAM" id="SSF53850">
    <property type="entry name" value="Periplasmic binding protein-like II"/>
    <property type="match status" value="1"/>
</dbReference>
<dbReference type="SUPFAM" id="SSF46785">
    <property type="entry name" value="Winged helix' DNA-binding domain"/>
    <property type="match status" value="1"/>
</dbReference>
<dbReference type="Gene3D" id="3.40.190.290">
    <property type="match status" value="1"/>
</dbReference>
<dbReference type="Pfam" id="PF03466">
    <property type="entry name" value="LysR_substrate"/>
    <property type="match status" value="1"/>
</dbReference>
<comment type="caution">
    <text evidence="6">The sequence shown here is derived from an EMBL/GenBank/DDBJ whole genome shotgun (WGS) entry which is preliminary data.</text>
</comment>
<dbReference type="EMBL" id="JAQQFR010000015">
    <property type="protein sequence ID" value="MFL9880779.1"/>
    <property type="molecule type" value="Genomic_DNA"/>
</dbReference>
<keyword evidence="2" id="KW-0805">Transcription regulation</keyword>
<dbReference type="PRINTS" id="PR00039">
    <property type="entry name" value="HTHLYSR"/>
</dbReference>
<dbReference type="PANTHER" id="PTHR30537">
    <property type="entry name" value="HTH-TYPE TRANSCRIPTIONAL REGULATOR"/>
    <property type="match status" value="1"/>
</dbReference>
<dbReference type="PROSITE" id="PS50931">
    <property type="entry name" value="HTH_LYSR"/>
    <property type="match status" value="1"/>
</dbReference>
<comment type="similarity">
    <text evidence="1">Belongs to the LysR transcriptional regulatory family.</text>
</comment>
<evidence type="ECO:0000256" key="3">
    <source>
        <dbReference type="ARBA" id="ARBA00023125"/>
    </source>
</evidence>
<gene>
    <name evidence="6" type="ORF">PQR63_20445</name>
</gene>
<dbReference type="InterPro" id="IPR036388">
    <property type="entry name" value="WH-like_DNA-bd_sf"/>
</dbReference>